<evidence type="ECO:0000256" key="5">
    <source>
        <dbReference type="PROSITE-ProRule" id="PRU00125"/>
    </source>
</evidence>
<feature type="compositionally biased region" description="Polar residues" evidence="6">
    <location>
        <begin position="100"/>
        <end position="113"/>
    </location>
</feature>
<reference evidence="9 10" key="1">
    <citation type="submission" date="2022-11" db="EMBL/GenBank/DDBJ databases">
        <title>Mucor velutinosus strain NIH1002 WGS.</title>
        <authorList>
            <person name="Subramanian P."/>
            <person name="Mullikin J.C."/>
            <person name="Segre J.A."/>
            <person name="Zelazny A.M."/>
        </authorList>
    </citation>
    <scope>NUCLEOTIDE SEQUENCE [LARGE SCALE GENOMIC DNA]</scope>
    <source>
        <strain evidence="9 10">NIH1002</strain>
    </source>
</reference>
<feature type="compositionally biased region" description="Acidic residues" evidence="6">
    <location>
        <begin position="147"/>
        <end position="159"/>
    </location>
</feature>
<keyword evidence="4" id="KW-0863">Zinc-finger</keyword>
<dbReference type="PANTHER" id="PTHR24210:SF14">
    <property type="entry name" value="LIM ZINC-BINDING DOMAIN-CONTAINING PROTEIN"/>
    <property type="match status" value="1"/>
</dbReference>
<dbReference type="SUPFAM" id="SSF57716">
    <property type="entry name" value="Glucocorticoid receptor-like (DNA-binding domain)"/>
    <property type="match status" value="4"/>
</dbReference>
<dbReference type="PROSITE" id="PS50157">
    <property type="entry name" value="ZINC_FINGER_C2H2_2"/>
    <property type="match status" value="1"/>
</dbReference>
<feature type="domain" description="C2H2-type" evidence="8">
    <location>
        <begin position="396"/>
        <end position="414"/>
    </location>
</feature>
<evidence type="ECO:0000256" key="2">
    <source>
        <dbReference type="ARBA" id="ARBA00022833"/>
    </source>
</evidence>
<dbReference type="Gene3D" id="2.10.110.10">
    <property type="entry name" value="Cysteine Rich Protein"/>
    <property type="match status" value="4"/>
</dbReference>
<evidence type="ECO:0000256" key="6">
    <source>
        <dbReference type="SAM" id="MobiDB-lite"/>
    </source>
</evidence>
<dbReference type="InterPro" id="IPR013087">
    <property type="entry name" value="Znf_C2H2_type"/>
</dbReference>
<keyword evidence="2 5" id="KW-0862">Zinc</keyword>
<feature type="domain" description="LIM zinc-binding" evidence="7">
    <location>
        <begin position="311"/>
        <end position="370"/>
    </location>
</feature>
<feature type="compositionally biased region" description="Acidic residues" evidence="6">
    <location>
        <begin position="180"/>
        <end position="193"/>
    </location>
</feature>
<sequence>MQSDVCYDYYNNSQNSGNNGGHQSLRGPRPIQQSPMYPYSYTPRQPRKPIEVRVPTPRTQFTPQPPSQPYVYPAPKPQLGRKPSKTELPLDNFIPPSPAPSSSTKIIAHSNVSIRRKPTPPTPAPKASASKPVNPVYQSPLNRYSSDDDNDEDDDVNDEDILRDLTLSRRMSVHDITISSDEEDDDDDDDYNLEDTSRRPTSKVPDDLPPIPQISAPGYSDDEDENTTSASIYTIRKDDLPPIPSISAPGYSDDEEEEEKNVHKSKAPLPVIPTICVPGGFSDDDDDQEQNATHAQQKKKSALYNSMYFGIRCGGCEEPLSGQAITTSGKHWHPRCFKCQACHQNLEHIAFYEKDSLPYCALDYHELFSPRCDFCKTPIEEHSISALGKTYHAGHFFCRECGKPFDEETNFLEHGGHAYCEADYYKQFGKACRGCEETITGDFLVALGGEWHKECFVCADCGSTFASSTFLIKGGKPYCEEHYHQQTSLKKKISLPKAKPLKPLPSLDLLASPKSSKPVPDTICITENTAESQTKTCHKCQTTIQGRCHSAFGRDYHPLHFQCSRCNKLLSARLTGLYQEIGDGEIICKPCVRKNRSTDPSF</sequence>
<feature type="compositionally biased region" description="Pro residues" evidence="6">
    <location>
        <begin position="63"/>
        <end position="76"/>
    </location>
</feature>
<accession>A0AAN7HQ91</accession>
<organism evidence="9 10">
    <name type="scientific">Mucor velutinosus</name>
    <dbReference type="NCBI Taxonomy" id="708070"/>
    <lineage>
        <taxon>Eukaryota</taxon>
        <taxon>Fungi</taxon>
        <taxon>Fungi incertae sedis</taxon>
        <taxon>Mucoromycota</taxon>
        <taxon>Mucoromycotina</taxon>
        <taxon>Mucoromycetes</taxon>
        <taxon>Mucorales</taxon>
        <taxon>Mucorineae</taxon>
        <taxon>Mucoraceae</taxon>
        <taxon>Mucor</taxon>
    </lineage>
</organism>
<evidence type="ECO:0000256" key="3">
    <source>
        <dbReference type="ARBA" id="ARBA00023038"/>
    </source>
</evidence>
<dbReference type="InterPro" id="IPR001781">
    <property type="entry name" value="Znf_LIM"/>
</dbReference>
<protein>
    <submittedName>
        <fullName evidence="9">Transcriptional repressor</fullName>
    </submittedName>
</protein>
<proteinExistence type="predicted"/>
<dbReference type="InterPro" id="IPR017351">
    <property type="entry name" value="PINCH-1-4-like"/>
</dbReference>
<feature type="region of interest" description="Disordered" evidence="6">
    <location>
        <begin position="277"/>
        <end position="297"/>
    </location>
</feature>
<dbReference type="PROSITE" id="PS00478">
    <property type="entry name" value="LIM_DOMAIN_1"/>
    <property type="match status" value="3"/>
</dbReference>
<evidence type="ECO:0000259" key="7">
    <source>
        <dbReference type="PROSITE" id="PS50023"/>
    </source>
</evidence>
<dbReference type="Pfam" id="PF00412">
    <property type="entry name" value="LIM"/>
    <property type="match status" value="4"/>
</dbReference>
<dbReference type="Proteomes" id="UP001304243">
    <property type="component" value="Unassembled WGS sequence"/>
</dbReference>
<evidence type="ECO:0000313" key="9">
    <source>
        <dbReference type="EMBL" id="KAK4509705.1"/>
    </source>
</evidence>
<evidence type="ECO:0000259" key="8">
    <source>
        <dbReference type="PROSITE" id="PS50157"/>
    </source>
</evidence>
<feature type="domain" description="LIM zinc-binding" evidence="7">
    <location>
        <begin position="430"/>
        <end position="489"/>
    </location>
</feature>
<dbReference type="PANTHER" id="PTHR24210">
    <property type="entry name" value="LIM DOMAIN-CONTAINING PROTEIN"/>
    <property type="match status" value="1"/>
</dbReference>
<gene>
    <name evidence="9" type="primary">NRG1_3</name>
    <name evidence="9" type="ORF">ATC70_007007</name>
</gene>
<dbReference type="EMBL" id="JASEJX010000038">
    <property type="protein sequence ID" value="KAK4509705.1"/>
    <property type="molecule type" value="Genomic_DNA"/>
</dbReference>
<feature type="domain" description="LIM zinc-binding" evidence="7">
    <location>
        <begin position="535"/>
        <end position="598"/>
    </location>
</feature>
<feature type="compositionally biased region" description="Low complexity" evidence="6">
    <location>
        <begin position="11"/>
        <end position="24"/>
    </location>
</feature>
<dbReference type="GeneID" id="89950693"/>
<dbReference type="PROSITE" id="PS50023">
    <property type="entry name" value="LIM_DOMAIN_2"/>
    <property type="match status" value="3"/>
</dbReference>
<name>A0AAN7HQ91_9FUNG</name>
<comment type="caution">
    <text evidence="9">The sequence shown here is derived from an EMBL/GenBank/DDBJ whole genome shotgun (WGS) entry which is preliminary data.</text>
</comment>
<keyword evidence="10" id="KW-1185">Reference proteome</keyword>
<dbReference type="GO" id="GO:0008270">
    <property type="term" value="F:zinc ion binding"/>
    <property type="evidence" value="ECO:0007669"/>
    <property type="project" value="UniProtKB-KW"/>
</dbReference>
<dbReference type="RefSeq" id="XP_064676371.1">
    <property type="nucleotide sequence ID" value="XM_064826273.1"/>
</dbReference>
<feature type="region of interest" description="Disordered" evidence="6">
    <location>
        <begin position="1"/>
        <end position="265"/>
    </location>
</feature>
<keyword evidence="3 5" id="KW-0440">LIM domain</keyword>
<keyword evidence="1 5" id="KW-0479">Metal-binding</keyword>
<dbReference type="SMART" id="SM00132">
    <property type="entry name" value="LIM"/>
    <property type="match status" value="4"/>
</dbReference>
<dbReference type="AlphaFoldDB" id="A0AAN7HQ91"/>
<evidence type="ECO:0000256" key="1">
    <source>
        <dbReference type="ARBA" id="ARBA00022723"/>
    </source>
</evidence>
<evidence type="ECO:0000256" key="4">
    <source>
        <dbReference type="PROSITE-ProRule" id="PRU00042"/>
    </source>
</evidence>
<evidence type="ECO:0000313" key="10">
    <source>
        <dbReference type="Proteomes" id="UP001304243"/>
    </source>
</evidence>